<evidence type="ECO:0000256" key="1">
    <source>
        <dbReference type="SAM" id="SignalP"/>
    </source>
</evidence>
<proteinExistence type="predicted"/>
<keyword evidence="1" id="KW-0732">Signal</keyword>
<evidence type="ECO:0000313" key="3">
    <source>
        <dbReference type="EMBL" id="KAL3794084.1"/>
    </source>
</evidence>
<feature type="chain" id="PRO_5044829768" description="Fungal lipase-type domain-containing protein" evidence="1">
    <location>
        <begin position="20"/>
        <end position="720"/>
    </location>
</feature>
<comment type="caution">
    <text evidence="3">The sequence shown here is derived from an EMBL/GenBank/DDBJ whole genome shotgun (WGS) entry which is preliminary data.</text>
</comment>
<dbReference type="InterPro" id="IPR029058">
    <property type="entry name" value="AB_hydrolase_fold"/>
</dbReference>
<sequence length="720" mass="80206">MWLAASSLQLILLRYFASGFIHSVTKVPPPEFLLRSTRDKEEITNEDAKNKNKDGDIPAWLKPLLRREQKTSNDIEIEYNESDERLFDSFPFSIGRQKKSKLWEEEMSPIVASLSGMINVEALMAAANVTAANITTDMEGDESMESFLQSLSPSLNTENQVDAAMSQTDAFADALSFLDGSMRWEKFMSQMAKKNSSSTVSEANNTMGTDRLETTDLAMDELKNDMAKAGKSPDVDKILGEATKRLEFAVNSVSSTFSPSAIQDLVVKASKTLALKEASGNLTLAAKIVFDEARKAPRATAKYTAELIEFANITLAGGMKPLFKNYGTVKAVPTLEWRQVIKKGAEYGAVSSAIYENTVPNTHNLGHSIVAQGKSFDIAWMITDSIQQSGEFYGNAKDEPIMVRSFIFRGFDASDEEVDREDLLNTICAANPVSLENTTIQVHEGMFRLAESLYEELESYIDLTAPSHKLVFAGHSIGGSLSILMMAILSQRKSSAFVRDRLLRVFTYGSPPTFSTVEERPPTSLETCWILETLDLPQDIVHGYSQPWDPVPRLFTPYDPLYPLIDDLGEDGVTPWQSGPTRTLRPVVKAILEAWEGWPRLREVARNKMGQNYQSVGKQYLLLPDPTRYLTDRLVSVNIPVPSINSILQISSQELLPALNEVFLLDTFGISTVPVAIRSFVHHFFPAYLDVFAEYAMKSDPDRKALVEEETGDKRRKGEV</sequence>
<dbReference type="AlphaFoldDB" id="A0ABD3Q2L9"/>
<dbReference type="PANTHER" id="PTHR46483:SF4">
    <property type="entry name" value="PHOSPHOLIPASE A1 PLIP2, CHLOROPLASTIC"/>
    <property type="match status" value="1"/>
</dbReference>
<evidence type="ECO:0000313" key="4">
    <source>
        <dbReference type="Proteomes" id="UP001530400"/>
    </source>
</evidence>
<reference evidence="3 4" key="1">
    <citation type="submission" date="2024-10" db="EMBL/GenBank/DDBJ databases">
        <title>Updated reference genomes for cyclostephanoid diatoms.</title>
        <authorList>
            <person name="Roberts W.R."/>
            <person name="Alverson A.J."/>
        </authorList>
    </citation>
    <scope>NUCLEOTIDE SEQUENCE [LARGE SCALE GENOMIC DNA]</scope>
    <source>
        <strain evidence="3 4">AJA010-31</strain>
    </source>
</reference>
<dbReference type="Proteomes" id="UP001530400">
    <property type="component" value="Unassembled WGS sequence"/>
</dbReference>
<dbReference type="PANTHER" id="PTHR46483">
    <property type="entry name" value="PHOSPHOLIPASE A1 PLIP2, CHLOROPLASTIC"/>
    <property type="match status" value="1"/>
</dbReference>
<dbReference type="SUPFAM" id="SSF53474">
    <property type="entry name" value="alpha/beta-Hydrolases"/>
    <property type="match status" value="1"/>
</dbReference>
<dbReference type="InterPro" id="IPR002921">
    <property type="entry name" value="Fungal_lipase-type"/>
</dbReference>
<dbReference type="InterPro" id="IPR043367">
    <property type="entry name" value="PLIP1/2/3"/>
</dbReference>
<name>A0ABD3Q2L9_9STRA</name>
<feature type="signal peptide" evidence="1">
    <location>
        <begin position="1"/>
        <end position="19"/>
    </location>
</feature>
<dbReference type="Pfam" id="PF01764">
    <property type="entry name" value="Lipase_3"/>
    <property type="match status" value="1"/>
</dbReference>
<feature type="domain" description="Fungal lipase-type" evidence="2">
    <location>
        <begin position="421"/>
        <end position="514"/>
    </location>
</feature>
<protein>
    <recommendedName>
        <fullName evidence="2">Fungal lipase-type domain-containing protein</fullName>
    </recommendedName>
</protein>
<dbReference type="Gene3D" id="3.40.50.1820">
    <property type="entry name" value="alpha/beta hydrolase"/>
    <property type="match status" value="1"/>
</dbReference>
<accession>A0ABD3Q2L9</accession>
<dbReference type="EMBL" id="JALLPJ020000371">
    <property type="protein sequence ID" value="KAL3794084.1"/>
    <property type="molecule type" value="Genomic_DNA"/>
</dbReference>
<gene>
    <name evidence="3" type="ORF">ACHAWO_010935</name>
</gene>
<keyword evidence="4" id="KW-1185">Reference proteome</keyword>
<evidence type="ECO:0000259" key="2">
    <source>
        <dbReference type="Pfam" id="PF01764"/>
    </source>
</evidence>
<organism evidence="3 4">
    <name type="scientific">Cyclotella atomus</name>
    <dbReference type="NCBI Taxonomy" id="382360"/>
    <lineage>
        <taxon>Eukaryota</taxon>
        <taxon>Sar</taxon>
        <taxon>Stramenopiles</taxon>
        <taxon>Ochrophyta</taxon>
        <taxon>Bacillariophyta</taxon>
        <taxon>Coscinodiscophyceae</taxon>
        <taxon>Thalassiosirophycidae</taxon>
        <taxon>Stephanodiscales</taxon>
        <taxon>Stephanodiscaceae</taxon>
        <taxon>Cyclotella</taxon>
    </lineage>
</organism>